<comment type="cofactor">
    <cofactor evidence="1 5">
        <name>pyridoxal 5'-phosphate</name>
        <dbReference type="ChEBI" id="CHEBI:597326"/>
    </cofactor>
</comment>
<keyword evidence="3 5" id="KW-0663">Pyridoxal phosphate</keyword>
<name>A0ABV5C6B7_9BACL</name>
<organism evidence="6 7">
    <name type="scientific">Paenibacillus medicaginis</name>
    <dbReference type="NCBI Taxonomy" id="1470560"/>
    <lineage>
        <taxon>Bacteria</taxon>
        <taxon>Bacillati</taxon>
        <taxon>Bacillota</taxon>
        <taxon>Bacilli</taxon>
        <taxon>Bacillales</taxon>
        <taxon>Paenibacillaceae</taxon>
        <taxon>Paenibacillus</taxon>
    </lineage>
</organism>
<dbReference type="Pfam" id="PF01063">
    <property type="entry name" value="Aminotran_4"/>
    <property type="match status" value="1"/>
</dbReference>
<dbReference type="Proteomes" id="UP001580430">
    <property type="component" value="Unassembled WGS sequence"/>
</dbReference>
<evidence type="ECO:0000256" key="2">
    <source>
        <dbReference type="ARBA" id="ARBA00009320"/>
    </source>
</evidence>
<dbReference type="InterPro" id="IPR036038">
    <property type="entry name" value="Aminotransferase-like"/>
</dbReference>
<dbReference type="PANTHER" id="PTHR42743">
    <property type="entry name" value="AMINO-ACID AMINOTRANSFERASE"/>
    <property type="match status" value="1"/>
</dbReference>
<dbReference type="SUPFAM" id="SSF56752">
    <property type="entry name" value="D-aminoacid aminotransferase-like PLP-dependent enzymes"/>
    <property type="match status" value="1"/>
</dbReference>
<dbReference type="CDD" id="cd00449">
    <property type="entry name" value="PLPDE_IV"/>
    <property type="match status" value="1"/>
</dbReference>
<sequence length="296" mass="32418">MKYIGMNGVLTDAAAAVVHVSDHGFLYGMGLFETFRTYNGLPFLLDRHLRRMSEGCRMLGISFETDEKELAELISRLMKANGLVDAYIRYTVSAGEEAFGLPSGGYSRPNHVLFARALPPLSLDPAAKRSKALYLLHTRRSTPESGVRLKSLHYMNNIMAKRELAQYEGASPLPAEGLMLTADGFLCEGIVSNVFFVKDGVLHTPELSTGALGGITREFVLELARSSGIHALEGLYVWNDLLEADEVFLTGSVQEIAPVTRLVEPYGEGRQVGGGQYGPVTEHLLKVYHQKAGVKV</sequence>
<evidence type="ECO:0000256" key="3">
    <source>
        <dbReference type="ARBA" id="ARBA00022898"/>
    </source>
</evidence>
<protein>
    <submittedName>
        <fullName evidence="6">Aminotransferase class IV</fullName>
    </submittedName>
</protein>
<proteinExistence type="inferred from homology"/>
<gene>
    <name evidence="6" type="ORF">ACE5LO_22085</name>
</gene>
<evidence type="ECO:0000256" key="4">
    <source>
        <dbReference type="RuleBase" id="RU004106"/>
    </source>
</evidence>
<keyword evidence="6" id="KW-0808">Transferase</keyword>
<dbReference type="Gene3D" id="3.20.10.10">
    <property type="entry name" value="D-amino Acid Aminotransferase, subunit A, domain 2"/>
    <property type="match status" value="1"/>
</dbReference>
<dbReference type="RefSeq" id="WP_375522133.1">
    <property type="nucleotide sequence ID" value="NZ_JBHIRY010000028.1"/>
</dbReference>
<comment type="similarity">
    <text evidence="2 4">Belongs to the class-IV pyridoxal-phosphate-dependent aminotransferase family.</text>
</comment>
<dbReference type="InterPro" id="IPR001544">
    <property type="entry name" value="Aminotrans_IV"/>
</dbReference>
<evidence type="ECO:0000313" key="7">
    <source>
        <dbReference type="Proteomes" id="UP001580430"/>
    </source>
</evidence>
<dbReference type="GO" id="GO:0008483">
    <property type="term" value="F:transaminase activity"/>
    <property type="evidence" value="ECO:0007669"/>
    <property type="project" value="UniProtKB-KW"/>
</dbReference>
<dbReference type="InterPro" id="IPR043131">
    <property type="entry name" value="BCAT-like_N"/>
</dbReference>
<dbReference type="InterPro" id="IPR043132">
    <property type="entry name" value="BCAT-like_C"/>
</dbReference>
<accession>A0ABV5C6B7</accession>
<comment type="caution">
    <text evidence="6">The sequence shown here is derived from an EMBL/GenBank/DDBJ whole genome shotgun (WGS) entry which is preliminary data.</text>
</comment>
<dbReference type="EMBL" id="JBHIRY010000028">
    <property type="protein sequence ID" value="MFB5763069.1"/>
    <property type="molecule type" value="Genomic_DNA"/>
</dbReference>
<dbReference type="Gene3D" id="3.30.470.10">
    <property type="match status" value="1"/>
</dbReference>
<evidence type="ECO:0000313" key="6">
    <source>
        <dbReference type="EMBL" id="MFB5763069.1"/>
    </source>
</evidence>
<keyword evidence="6" id="KW-0032">Aminotransferase</keyword>
<reference evidence="6 7" key="1">
    <citation type="submission" date="2024-09" db="EMBL/GenBank/DDBJ databases">
        <title>Paenibacillus zeirhizospherea sp. nov., isolated from surface of the maize (Zea mays) roots in a horticulture field, Hungary.</title>
        <authorList>
            <person name="Marton D."/>
            <person name="Farkas M."/>
            <person name="Bedics A."/>
            <person name="Toth E."/>
            <person name="Tancsics A."/>
            <person name="Boka K."/>
            <person name="Marati G."/>
            <person name="Kriszt B."/>
            <person name="Cserhati M."/>
        </authorList>
    </citation>
    <scope>NUCLEOTIDE SEQUENCE [LARGE SCALE GENOMIC DNA]</scope>
    <source>
        <strain evidence="6 7">JCM 18446</strain>
    </source>
</reference>
<evidence type="ECO:0000256" key="5">
    <source>
        <dbReference type="RuleBase" id="RU004516"/>
    </source>
</evidence>
<evidence type="ECO:0000256" key="1">
    <source>
        <dbReference type="ARBA" id="ARBA00001933"/>
    </source>
</evidence>
<dbReference type="PROSITE" id="PS00770">
    <property type="entry name" value="AA_TRANSFER_CLASS_4"/>
    <property type="match status" value="1"/>
</dbReference>
<keyword evidence="7" id="KW-1185">Reference proteome</keyword>
<dbReference type="PANTHER" id="PTHR42743:SF11">
    <property type="entry name" value="AMINODEOXYCHORISMATE LYASE"/>
    <property type="match status" value="1"/>
</dbReference>
<dbReference type="InterPro" id="IPR050571">
    <property type="entry name" value="Class-IV_PLP-Dep_Aminotrnsfr"/>
</dbReference>
<dbReference type="InterPro" id="IPR018300">
    <property type="entry name" value="Aminotrans_IV_CS"/>
</dbReference>